<dbReference type="Pfam" id="PF03235">
    <property type="entry name" value="GmrSD_N"/>
    <property type="match status" value="2"/>
</dbReference>
<dbReference type="PANTHER" id="PTHR39639">
    <property type="entry name" value="CHROMOSOME 16, WHOLE GENOME SHOTGUN SEQUENCE"/>
    <property type="match status" value="1"/>
</dbReference>
<dbReference type="PANTHER" id="PTHR39639:SF1">
    <property type="entry name" value="DUF262 DOMAIN-CONTAINING PROTEIN"/>
    <property type="match status" value="1"/>
</dbReference>
<evidence type="ECO:0000259" key="1">
    <source>
        <dbReference type="SMART" id="SM00507"/>
    </source>
</evidence>
<dbReference type="EMBL" id="JAYGIE010000084">
    <property type="protein sequence ID" value="MEA5479163.1"/>
    <property type="molecule type" value="Genomic_DNA"/>
</dbReference>
<reference evidence="2 3" key="1">
    <citation type="submission" date="2023-12" db="EMBL/GenBank/DDBJ databases">
        <title>Baltic Sea Cyanobacteria.</title>
        <authorList>
            <person name="Delbaje E."/>
            <person name="Fewer D.P."/>
            <person name="Shishido T.K."/>
        </authorList>
    </citation>
    <scope>NUCLEOTIDE SEQUENCE [LARGE SCALE GENOMIC DNA]</scope>
    <source>
        <strain evidence="2 3">UHCC 0370</strain>
    </source>
</reference>
<dbReference type="InterPro" id="IPR002711">
    <property type="entry name" value="HNH"/>
</dbReference>
<dbReference type="InterPro" id="IPR004919">
    <property type="entry name" value="GmrSD_N"/>
</dbReference>
<dbReference type="Gene3D" id="1.10.30.50">
    <property type="match status" value="1"/>
</dbReference>
<keyword evidence="3" id="KW-1185">Reference proteome</keyword>
<dbReference type="Pfam" id="PF01844">
    <property type="entry name" value="HNH"/>
    <property type="match status" value="1"/>
</dbReference>
<evidence type="ECO:0000313" key="3">
    <source>
        <dbReference type="Proteomes" id="UP001301388"/>
    </source>
</evidence>
<comment type="caution">
    <text evidence="2">The sequence shown here is derived from an EMBL/GenBank/DDBJ whole genome shotgun (WGS) entry which is preliminary data.</text>
</comment>
<feature type="domain" description="HNH nuclease" evidence="1">
    <location>
        <begin position="808"/>
        <end position="861"/>
    </location>
</feature>
<protein>
    <submittedName>
        <fullName evidence="2">DUF262 domain-containing protein</fullName>
    </submittedName>
</protein>
<dbReference type="Proteomes" id="UP001301388">
    <property type="component" value="Unassembled WGS sequence"/>
</dbReference>
<gene>
    <name evidence="2" type="ORF">VB774_16195</name>
</gene>
<evidence type="ECO:0000313" key="2">
    <source>
        <dbReference type="EMBL" id="MEA5479163.1"/>
    </source>
</evidence>
<dbReference type="CDD" id="cd00085">
    <property type="entry name" value="HNHc"/>
    <property type="match status" value="1"/>
</dbReference>
<dbReference type="SMART" id="SM00507">
    <property type="entry name" value="HNHc"/>
    <property type="match status" value="1"/>
</dbReference>
<proteinExistence type="predicted"/>
<name>A0ABU5TMC0_9CYAN</name>
<dbReference type="RefSeq" id="WP_323262470.1">
    <property type="nucleotide sequence ID" value="NZ_JAYGIE010000084.1"/>
</dbReference>
<sequence>MSSLFLTQEDFERIFTAHLKIETYSKSIESLFSLRSLNKINYEPYYQRNYVWDTHKATYFIESILLGTEIPPLIFFNNGSTIEVIDGRQRFETIKRFKDNEFSLTKNGLNALKQIARSTYKSLQDGIDTKSIINLFLDAKIRIIEFKIVNEPKLNLALEDKVKKEIFGRYNSGITPLKKPDIDNALYDVDKVYQHFKKLISEDLEFRNVINDTFLPKKESEKGFDTGRILAFIRKYLVLHYFPIRYFSWGNSRTETLDKLYEHLASQIENEADLEVLCNNFIKKIHLIQKIKTIFLEENFVFNRLVFECLLWGLQVLDAEGIDLSQFDEADFIKKIRSCISDNFDKFSEAESHYYSQVYARFLFTSQLFEKEFKVSFRAYVDGDKKNRDDLKKIRSESHDTDTKLGELATLRVTKPEPSRNSIDDIARAMSRNMFLVRPSYQRSEVISISKASSIIESILLGISLPPIFIYKRTDGVSEVIDGQQRLLTILGFLGEKYIDENNNQCKTKNSEFSLKGLKILKKLENKKCKDLDSSLKDKILDFDLLVVEIQEDLNPDFSPVDLFVRLNNKPYPIRENSFEMWNSWVVRDVIEAIRKNLKKHKSWFNIKLLKGRNDRDRMENEELYTSLTYLEYQRIRNKDTDKYLYIYSKDNRINVRMGSSQEITRLLQNVSEDDETKATFFKGIKNVESFISKVKLVLLDRNIEGGKEELDKFFSNELNLLFKAQKQILSFRRTKQDFYILWYLLSSINLEMVKFCRLEIKKDLHEIFYEFKNSLTGFTKEDFELRSRKFHLKYSTENRQVRLSEAQKNRMIKEQSNSCPISEAPLFIGDDIEVDHTIPISLGGKDSIENLQITHKDSNRKKGSKNSF</sequence>
<dbReference type="InterPro" id="IPR003615">
    <property type="entry name" value="HNH_nuc"/>
</dbReference>
<accession>A0ABU5TMC0</accession>
<organism evidence="2 3">
    <name type="scientific">Pseudanabaena galeata UHCC 0370</name>
    <dbReference type="NCBI Taxonomy" id="3110310"/>
    <lineage>
        <taxon>Bacteria</taxon>
        <taxon>Bacillati</taxon>
        <taxon>Cyanobacteriota</taxon>
        <taxon>Cyanophyceae</taxon>
        <taxon>Pseudanabaenales</taxon>
        <taxon>Pseudanabaenaceae</taxon>
        <taxon>Pseudanabaena</taxon>
    </lineage>
</organism>